<dbReference type="GO" id="GO:0003677">
    <property type="term" value="F:DNA binding"/>
    <property type="evidence" value="ECO:0007669"/>
    <property type="project" value="UniProtKB-KW"/>
</dbReference>
<dbReference type="GO" id="GO:0005634">
    <property type="term" value="C:nucleus"/>
    <property type="evidence" value="ECO:0007669"/>
    <property type="project" value="UniProtKB-SubCell"/>
</dbReference>
<keyword evidence="3" id="KW-0539">Nucleus</keyword>
<comment type="caution">
    <text evidence="6">The sequence shown here is derived from an EMBL/GenBank/DDBJ whole genome shotgun (WGS) entry which is preliminary data.</text>
</comment>
<reference evidence="6" key="2">
    <citation type="journal article" date="2023" name="Science">
        <title>Genomic signatures of disease resistance in endangered staghorn corals.</title>
        <authorList>
            <person name="Vollmer S.V."/>
            <person name="Selwyn J.D."/>
            <person name="Despard B.A."/>
            <person name="Roesel C.L."/>
        </authorList>
    </citation>
    <scope>NUCLEOTIDE SEQUENCE</scope>
    <source>
        <strain evidence="6">K2</strain>
    </source>
</reference>
<dbReference type="AlphaFoldDB" id="A0AAD9QKF0"/>
<feature type="region of interest" description="Disordered" evidence="4">
    <location>
        <begin position="88"/>
        <end position="172"/>
    </location>
</feature>
<feature type="compositionally biased region" description="Polar residues" evidence="4">
    <location>
        <begin position="149"/>
        <end position="159"/>
    </location>
</feature>
<feature type="compositionally biased region" description="Basic and acidic residues" evidence="4">
    <location>
        <begin position="11"/>
        <end position="26"/>
    </location>
</feature>
<dbReference type="Proteomes" id="UP001249851">
    <property type="component" value="Unassembled WGS sequence"/>
</dbReference>
<evidence type="ECO:0000256" key="1">
    <source>
        <dbReference type="ARBA" id="ARBA00004123"/>
    </source>
</evidence>
<dbReference type="EMBL" id="JARQWQ010000027">
    <property type="protein sequence ID" value="KAK2562928.1"/>
    <property type="molecule type" value="Genomic_DNA"/>
</dbReference>
<sequence>MGRKKIQISRIGDERNRQAISKKENKALPSPDDTEKHFVLTPRTEEKYNKINQEFEQMMKKNQLHPVKKARPFYSKGLFVNSKSLEIQQQTSTSSDNFQTLPVSVPASSNNISEDGYASQPGTTDSGVMMSSGMPVTSGGRITGEHMNGSYSRVNTPGITDQIYGVPNSPHS</sequence>
<proteinExistence type="predicted"/>
<dbReference type="Pfam" id="PF12347">
    <property type="entry name" value="HJURP_C"/>
    <property type="match status" value="1"/>
</dbReference>
<gene>
    <name evidence="6" type="ORF">P5673_013905</name>
</gene>
<accession>A0AAD9QKF0</accession>
<evidence type="ECO:0000313" key="6">
    <source>
        <dbReference type="EMBL" id="KAK2562928.1"/>
    </source>
</evidence>
<keyword evidence="2" id="KW-0238">DNA-binding</keyword>
<feature type="compositionally biased region" description="Polar residues" evidence="4">
    <location>
        <begin position="88"/>
        <end position="113"/>
    </location>
</feature>
<name>A0AAD9QKF0_ACRCE</name>
<evidence type="ECO:0000256" key="4">
    <source>
        <dbReference type="SAM" id="MobiDB-lite"/>
    </source>
</evidence>
<dbReference type="InterPro" id="IPR022102">
    <property type="entry name" value="HJURP_C"/>
</dbReference>
<evidence type="ECO:0000256" key="3">
    <source>
        <dbReference type="ARBA" id="ARBA00023242"/>
    </source>
</evidence>
<evidence type="ECO:0000259" key="5">
    <source>
        <dbReference type="Pfam" id="PF12347"/>
    </source>
</evidence>
<protein>
    <submittedName>
        <fullName evidence="6">Myocyte-specific enhancer factor 2C</fullName>
    </submittedName>
</protein>
<feature type="region of interest" description="Disordered" evidence="4">
    <location>
        <begin position="1"/>
        <end position="36"/>
    </location>
</feature>
<organism evidence="6 7">
    <name type="scientific">Acropora cervicornis</name>
    <name type="common">Staghorn coral</name>
    <dbReference type="NCBI Taxonomy" id="6130"/>
    <lineage>
        <taxon>Eukaryota</taxon>
        <taxon>Metazoa</taxon>
        <taxon>Cnidaria</taxon>
        <taxon>Anthozoa</taxon>
        <taxon>Hexacorallia</taxon>
        <taxon>Scleractinia</taxon>
        <taxon>Astrocoeniina</taxon>
        <taxon>Acroporidae</taxon>
        <taxon>Acropora</taxon>
    </lineage>
</organism>
<reference evidence="6" key="1">
    <citation type="journal article" date="2023" name="G3 (Bethesda)">
        <title>Whole genome assembly and annotation of the endangered Caribbean coral Acropora cervicornis.</title>
        <authorList>
            <person name="Selwyn J.D."/>
            <person name="Vollmer S.V."/>
        </authorList>
    </citation>
    <scope>NUCLEOTIDE SEQUENCE</scope>
    <source>
        <strain evidence="6">K2</strain>
    </source>
</reference>
<evidence type="ECO:0000256" key="2">
    <source>
        <dbReference type="ARBA" id="ARBA00023125"/>
    </source>
</evidence>
<comment type="subcellular location">
    <subcellularLocation>
        <location evidence="1">Nucleus</location>
    </subcellularLocation>
</comment>
<keyword evidence="7" id="KW-1185">Reference proteome</keyword>
<evidence type="ECO:0000313" key="7">
    <source>
        <dbReference type="Proteomes" id="UP001249851"/>
    </source>
</evidence>
<feature type="domain" description="Holliday junction regulator protein family C-terminal" evidence="5">
    <location>
        <begin position="30"/>
        <end position="66"/>
    </location>
</feature>